<keyword evidence="2" id="KW-0732">Signal</keyword>
<dbReference type="PANTHER" id="PTHR33138">
    <property type="entry name" value="OS01G0690200 PROTEIN"/>
    <property type="match status" value="1"/>
</dbReference>
<dbReference type="Pfam" id="PF13947">
    <property type="entry name" value="GUB_WAK_bind"/>
    <property type="match status" value="1"/>
</dbReference>
<dbReference type="GO" id="GO:0030247">
    <property type="term" value="F:polysaccharide binding"/>
    <property type="evidence" value="ECO:0007669"/>
    <property type="project" value="InterPro"/>
</dbReference>
<gene>
    <name evidence="4" type="ORF">PVAP13_3KG263300</name>
</gene>
<dbReference type="InterPro" id="IPR025287">
    <property type="entry name" value="WAK_GUB"/>
</dbReference>
<evidence type="ECO:0000259" key="3">
    <source>
        <dbReference type="Pfam" id="PF13947"/>
    </source>
</evidence>
<keyword evidence="5" id="KW-1185">Reference proteome</keyword>
<dbReference type="PANTHER" id="PTHR33138:SF75">
    <property type="entry name" value="WALL-ASSOCIATED RECEPTOR KINASE GALACTURONAN-BINDING DOMAIN-CONTAINING PROTEIN"/>
    <property type="match status" value="1"/>
</dbReference>
<dbReference type="GO" id="GO:0016020">
    <property type="term" value="C:membrane"/>
    <property type="evidence" value="ECO:0007669"/>
    <property type="project" value="UniProtKB-SubCell"/>
</dbReference>
<sequence length="127" mass="14272">MREPEHHLPVPFSLTGKQPLHCGFPAFQLTCDANRTYFSRTFRDRLYHVLHIFYDNSSLVVAVESTFADDDRCNARSRPDFNVSSSLALLPLNISTTNRNLTFIYNCEVPGNLKLPAGACPNHTMGA</sequence>
<evidence type="ECO:0000256" key="1">
    <source>
        <dbReference type="ARBA" id="ARBA00004167"/>
    </source>
</evidence>
<dbReference type="EMBL" id="CM029041">
    <property type="protein sequence ID" value="KAG2628233.1"/>
    <property type="molecule type" value="Genomic_DNA"/>
</dbReference>
<evidence type="ECO:0000313" key="5">
    <source>
        <dbReference type="Proteomes" id="UP000823388"/>
    </source>
</evidence>
<dbReference type="Proteomes" id="UP000823388">
    <property type="component" value="Chromosome 3K"/>
</dbReference>
<evidence type="ECO:0000313" key="4">
    <source>
        <dbReference type="EMBL" id="KAG2628233.1"/>
    </source>
</evidence>
<feature type="domain" description="Wall-associated receptor kinase galacturonan-binding" evidence="3">
    <location>
        <begin position="7"/>
        <end position="62"/>
    </location>
</feature>
<organism evidence="4 5">
    <name type="scientific">Panicum virgatum</name>
    <name type="common">Blackwell switchgrass</name>
    <dbReference type="NCBI Taxonomy" id="38727"/>
    <lineage>
        <taxon>Eukaryota</taxon>
        <taxon>Viridiplantae</taxon>
        <taxon>Streptophyta</taxon>
        <taxon>Embryophyta</taxon>
        <taxon>Tracheophyta</taxon>
        <taxon>Spermatophyta</taxon>
        <taxon>Magnoliopsida</taxon>
        <taxon>Liliopsida</taxon>
        <taxon>Poales</taxon>
        <taxon>Poaceae</taxon>
        <taxon>PACMAD clade</taxon>
        <taxon>Panicoideae</taxon>
        <taxon>Panicodae</taxon>
        <taxon>Paniceae</taxon>
        <taxon>Panicinae</taxon>
        <taxon>Panicum</taxon>
        <taxon>Panicum sect. Hiantes</taxon>
    </lineage>
</organism>
<evidence type="ECO:0000256" key="2">
    <source>
        <dbReference type="ARBA" id="ARBA00022729"/>
    </source>
</evidence>
<name>A0A8T0V5T8_PANVG</name>
<accession>A0A8T0V5T8</accession>
<comment type="subcellular location">
    <subcellularLocation>
        <location evidence="1">Membrane</location>
        <topology evidence="1">Single-pass membrane protein</topology>
    </subcellularLocation>
</comment>
<protein>
    <recommendedName>
        <fullName evidence="3">Wall-associated receptor kinase galacturonan-binding domain-containing protein</fullName>
    </recommendedName>
</protein>
<comment type="caution">
    <text evidence="4">The sequence shown here is derived from an EMBL/GenBank/DDBJ whole genome shotgun (WGS) entry which is preliminary data.</text>
</comment>
<reference evidence="4" key="1">
    <citation type="submission" date="2020-05" db="EMBL/GenBank/DDBJ databases">
        <title>WGS assembly of Panicum virgatum.</title>
        <authorList>
            <person name="Lovell J.T."/>
            <person name="Jenkins J."/>
            <person name="Shu S."/>
            <person name="Juenger T.E."/>
            <person name="Schmutz J."/>
        </authorList>
    </citation>
    <scope>NUCLEOTIDE SEQUENCE</scope>
    <source>
        <strain evidence="4">AP13</strain>
    </source>
</reference>
<dbReference type="AlphaFoldDB" id="A0A8T0V5T8"/>
<proteinExistence type="predicted"/>